<evidence type="ECO:0000313" key="9">
    <source>
        <dbReference type="Proteomes" id="UP000326396"/>
    </source>
</evidence>
<keyword evidence="2" id="KW-0645">Protease</keyword>
<accession>A0A5N6PTJ1</accession>
<sequence>MRTYSRTMKTACNKNLDVFDFIPEKDVSEITKSKLENPGKAIEKYTFLETAASGKSILAEEINYVPSLDFDTINMKHIATTLEETHSAEMRNDAFPIEQRSQSSPELKIDLLESEVNMAVTSASLGNNLKSVILDLLPGLHELVCSDDLCSMSKSHLKCSQKLNWLQDEAVGMDTEEIGSMCEKSSSSSGVAEDDGVVAGPSSDYCVDGWDMDGEDIPAVTLYPDHVLYRGSYYADSQISFTSSYIEIEGSEVDRDDKTFKCKWGIEDILHITSHWYERIEMAMVKIHVLTKDKKHAEDVACASGTELKFSVIDSNWYKRFETIVSLNITYKALWSSVLQSEDTTIEQRRISFSKYLPNFDRPFEEVVYPKGDADAVSISKRDFDLLQPDTFVNDTIIDFYIKYLKNKIKPDEKRKLHFFNSFFFRKLADPDKDPLDASKGAIAYQRVKKWTRKINIFDKDYVFIPVNFNYHWSLIVICHLGEMATYEDEDVHESTKVPCVLHMDSFRGSHTGLQGFVQSYLKEEWKARQHVASEDIASRFNDLRFISLELPQQQNSFDCGLFLLHYVELFLEQAPLHFNPFKITKNLNFLNVDWFPPAEASLKRVIIQKLICDLLESPQQEPYSNADNDQRCQLTNAHKVTVTNSPLYDCNSLMHHRSSHNPHEIEIPSSSTQCANVPNITLKPSFGSEFNRATIFEVCESPLAPIEEDVQDDVIMPDDSALPCSSQDYRTRESWQAPATSDYHDTSSKRSIYGCDYSIEIGKINQPDSEIGQSRSPVPLLDTLHEYVDQMVDDRVVGGGDDDDDPTPCVGIIIPRSSLRFRDTRVTGSEDSSGLESDVQHPTKRMRMTQPQKVSFL</sequence>
<evidence type="ECO:0000256" key="2">
    <source>
        <dbReference type="ARBA" id="ARBA00022670"/>
    </source>
</evidence>
<dbReference type="Gene3D" id="1.10.418.20">
    <property type="match status" value="1"/>
</dbReference>
<dbReference type="SUPFAM" id="SSF54001">
    <property type="entry name" value="Cysteine proteinases"/>
    <property type="match status" value="1"/>
</dbReference>
<dbReference type="Proteomes" id="UP000326396">
    <property type="component" value="Linkage Group LG11"/>
</dbReference>
<dbReference type="FunFam" id="3.30.310.130:FF:000006">
    <property type="entry name" value="Probable ubiquitin-like-specific protease 2B"/>
    <property type="match status" value="1"/>
</dbReference>
<organism evidence="8 9">
    <name type="scientific">Mikania micrantha</name>
    <name type="common">bitter vine</name>
    <dbReference type="NCBI Taxonomy" id="192012"/>
    <lineage>
        <taxon>Eukaryota</taxon>
        <taxon>Viridiplantae</taxon>
        <taxon>Streptophyta</taxon>
        <taxon>Embryophyta</taxon>
        <taxon>Tracheophyta</taxon>
        <taxon>Spermatophyta</taxon>
        <taxon>Magnoliopsida</taxon>
        <taxon>eudicotyledons</taxon>
        <taxon>Gunneridae</taxon>
        <taxon>Pentapetalae</taxon>
        <taxon>asterids</taxon>
        <taxon>campanulids</taxon>
        <taxon>Asterales</taxon>
        <taxon>Asteraceae</taxon>
        <taxon>Asteroideae</taxon>
        <taxon>Heliantheae alliance</taxon>
        <taxon>Eupatorieae</taxon>
        <taxon>Mikania</taxon>
    </lineage>
</organism>
<comment type="function">
    <text evidence="5">Protease that catalyzes two essential functions in the SUMO pathway: processing of full-length SUMOs to their mature forms and deconjugation of SUMO from targeted proteins.</text>
</comment>
<evidence type="ECO:0000256" key="4">
    <source>
        <dbReference type="ARBA" id="ARBA00022801"/>
    </source>
</evidence>
<comment type="caution">
    <text evidence="8">The sequence shown here is derived from an EMBL/GenBank/DDBJ whole genome shotgun (WGS) entry which is preliminary data.</text>
</comment>
<evidence type="ECO:0000256" key="6">
    <source>
        <dbReference type="SAM" id="MobiDB-lite"/>
    </source>
</evidence>
<dbReference type="GO" id="GO:0008234">
    <property type="term" value="F:cysteine-type peptidase activity"/>
    <property type="evidence" value="ECO:0007669"/>
    <property type="project" value="InterPro"/>
</dbReference>
<dbReference type="PANTHER" id="PTHR47764">
    <property type="entry name" value="UBIQUITIN-LIKE-SPECIFIC PROTEASE 2B-RELATED"/>
    <property type="match status" value="1"/>
</dbReference>
<keyword evidence="4" id="KW-0378">Hydrolase</keyword>
<feature type="region of interest" description="Disordered" evidence="6">
    <location>
        <begin position="824"/>
        <end position="858"/>
    </location>
</feature>
<dbReference type="InterPro" id="IPR057375">
    <property type="entry name" value="ULP2A/B_PH"/>
</dbReference>
<keyword evidence="9" id="KW-1185">Reference proteome</keyword>
<dbReference type="AlphaFoldDB" id="A0A5N6PTJ1"/>
<comment type="similarity">
    <text evidence="1">Belongs to the peptidase C48 family.</text>
</comment>
<dbReference type="Pfam" id="PF02902">
    <property type="entry name" value="Peptidase_C48"/>
    <property type="match status" value="1"/>
</dbReference>
<dbReference type="InterPro" id="IPR038765">
    <property type="entry name" value="Papain-like_cys_pep_sf"/>
</dbReference>
<gene>
    <name evidence="8" type="ORF">E3N88_07296</name>
</gene>
<dbReference type="OrthoDB" id="442460at2759"/>
<reference evidence="8 9" key="1">
    <citation type="submission" date="2019-05" db="EMBL/GenBank/DDBJ databases">
        <title>Mikania micrantha, genome provides insights into the molecular mechanism of rapid growth.</title>
        <authorList>
            <person name="Liu B."/>
        </authorList>
    </citation>
    <scope>NUCLEOTIDE SEQUENCE [LARGE SCALE GENOMIC DNA]</scope>
    <source>
        <strain evidence="8">NLD-2019</strain>
        <tissue evidence="8">Leaf</tissue>
    </source>
</reference>
<dbReference type="Pfam" id="PF25352">
    <property type="entry name" value="PH_ULP"/>
    <property type="match status" value="1"/>
</dbReference>
<protein>
    <recommendedName>
        <fullName evidence="7">Ubiquitin-like protease family profile domain-containing protein</fullName>
    </recommendedName>
</protein>
<evidence type="ECO:0000313" key="8">
    <source>
        <dbReference type="EMBL" id="KAD6796400.1"/>
    </source>
</evidence>
<keyword evidence="3" id="KW-0833">Ubl conjugation pathway</keyword>
<feature type="domain" description="Ubiquitin-like protease family profile" evidence="7">
    <location>
        <begin position="377"/>
        <end position="571"/>
    </location>
</feature>
<dbReference type="InterPro" id="IPR003653">
    <property type="entry name" value="Peptidase_C48_C"/>
</dbReference>
<evidence type="ECO:0000259" key="7">
    <source>
        <dbReference type="PROSITE" id="PS50600"/>
    </source>
</evidence>
<dbReference type="PANTHER" id="PTHR47764:SF2">
    <property type="entry name" value="UBIQUITIN-LIKE PROTEASE FAMILY PROFILE DOMAIN-CONTAINING PROTEIN"/>
    <property type="match status" value="1"/>
</dbReference>
<name>A0A5N6PTJ1_9ASTR</name>
<evidence type="ECO:0000256" key="1">
    <source>
        <dbReference type="ARBA" id="ARBA00005234"/>
    </source>
</evidence>
<proteinExistence type="inferred from homology"/>
<dbReference type="GO" id="GO:0006508">
    <property type="term" value="P:proteolysis"/>
    <property type="evidence" value="ECO:0007669"/>
    <property type="project" value="UniProtKB-KW"/>
</dbReference>
<evidence type="ECO:0000256" key="3">
    <source>
        <dbReference type="ARBA" id="ARBA00022786"/>
    </source>
</evidence>
<feature type="compositionally biased region" description="Polar residues" evidence="6">
    <location>
        <begin position="827"/>
        <end position="836"/>
    </location>
</feature>
<dbReference type="Gene3D" id="3.30.310.130">
    <property type="entry name" value="Ubiquitin-related"/>
    <property type="match status" value="1"/>
</dbReference>
<evidence type="ECO:0000256" key="5">
    <source>
        <dbReference type="ARBA" id="ARBA00057729"/>
    </source>
</evidence>
<dbReference type="EMBL" id="SZYD01000003">
    <property type="protein sequence ID" value="KAD6796400.1"/>
    <property type="molecule type" value="Genomic_DNA"/>
</dbReference>
<dbReference type="PROSITE" id="PS50600">
    <property type="entry name" value="ULP_PROTEASE"/>
    <property type="match status" value="1"/>
</dbReference>